<evidence type="ECO:0000256" key="1">
    <source>
        <dbReference type="SAM" id="MobiDB-lite"/>
    </source>
</evidence>
<reference evidence="2 3" key="1">
    <citation type="journal article" date="2014" name="BMC Genomics">
        <title>Genome sequencing of four Aureobasidium pullulans varieties: biotechnological potential, stress tolerance, and description of new species.</title>
        <authorList>
            <person name="Gostin Ar C."/>
            <person name="Ohm R.A."/>
            <person name="Kogej T."/>
            <person name="Sonjak S."/>
            <person name="Turk M."/>
            <person name="Zajc J."/>
            <person name="Zalar P."/>
            <person name="Grube M."/>
            <person name="Sun H."/>
            <person name="Han J."/>
            <person name="Sharma A."/>
            <person name="Chiniquy J."/>
            <person name="Ngan C.Y."/>
            <person name="Lipzen A."/>
            <person name="Barry K."/>
            <person name="Grigoriev I.V."/>
            <person name="Gunde-Cimerman N."/>
        </authorList>
    </citation>
    <scope>NUCLEOTIDE SEQUENCE [LARGE SCALE GENOMIC DNA]</scope>
    <source>
        <strain evidence="2 3">EXF-2481</strain>
    </source>
</reference>
<gene>
    <name evidence="2" type="ORF">AUEXF2481DRAFT_7618</name>
</gene>
<name>A0A074YEK9_AURSE</name>
<dbReference type="RefSeq" id="XP_013340929.1">
    <property type="nucleotide sequence ID" value="XM_013485475.1"/>
</dbReference>
<evidence type="ECO:0000313" key="2">
    <source>
        <dbReference type="EMBL" id="KEQ92542.1"/>
    </source>
</evidence>
<evidence type="ECO:0000313" key="3">
    <source>
        <dbReference type="Proteomes" id="UP000030641"/>
    </source>
</evidence>
<sequence length="388" mass="44631">MPNLPDLPVEIHGIIAKNLSDDDILSINHTNSELHTKTRFEYASRFLTDLAFPLSKTGAEDMRTSSLDDRRRYVKTIVIVLTVENHPRAVEYLEVIILNLEAFYNLNSIGLRREFDDKIIPKYDSTYNAVSSRLKDVFLQATTDSHLPLRNMIFEVVAPDLIRPIRQNSDKVYMSQLERELRYTSGLVSAIHNQQANDIDLTIRFVKEGTAGTPKSPTITHSRQRSSMAGNGLSLNHILGMTPWMKTKLGFKEVILLNSEFDYAAFQEVFSFTSLEKLTLRNVRLLDRRLRLGTPWVHFLSILRFFPVLEYCQLGQLWHRNKVSFSGSTWLTTNRPDTLSLLHDLGTKKRSRFAFKLETAALHKIPIKKQKNKSKAKSKRWTKGKAKN</sequence>
<organism evidence="2 3">
    <name type="scientific">Aureobasidium subglaciale (strain EXF-2481)</name>
    <name type="common">Aureobasidium pullulans var. subglaciale</name>
    <dbReference type="NCBI Taxonomy" id="1043005"/>
    <lineage>
        <taxon>Eukaryota</taxon>
        <taxon>Fungi</taxon>
        <taxon>Dikarya</taxon>
        <taxon>Ascomycota</taxon>
        <taxon>Pezizomycotina</taxon>
        <taxon>Dothideomycetes</taxon>
        <taxon>Dothideomycetidae</taxon>
        <taxon>Dothideales</taxon>
        <taxon>Saccotheciaceae</taxon>
        <taxon>Aureobasidium</taxon>
    </lineage>
</organism>
<feature type="region of interest" description="Disordered" evidence="1">
    <location>
        <begin position="368"/>
        <end position="388"/>
    </location>
</feature>
<dbReference type="InParanoid" id="A0A074YEK9"/>
<keyword evidence="3" id="KW-1185">Reference proteome</keyword>
<dbReference type="GeneID" id="25371331"/>
<dbReference type="EMBL" id="KL584770">
    <property type="protein sequence ID" value="KEQ92542.1"/>
    <property type="molecule type" value="Genomic_DNA"/>
</dbReference>
<dbReference type="OrthoDB" id="3928916at2759"/>
<accession>A0A074YEK9</accession>
<protein>
    <recommendedName>
        <fullName evidence="4">F-box domain-containing protein</fullName>
    </recommendedName>
</protein>
<dbReference type="Proteomes" id="UP000030641">
    <property type="component" value="Unassembled WGS sequence"/>
</dbReference>
<proteinExistence type="predicted"/>
<evidence type="ECO:0008006" key="4">
    <source>
        <dbReference type="Google" id="ProtNLM"/>
    </source>
</evidence>
<dbReference type="HOGENOM" id="CLU_658855_0_0_1"/>
<dbReference type="AlphaFoldDB" id="A0A074YEK9"/>